<dbReference type="InterPro" id="IPR020904">
    <property type="entry name" value="Sc_DH/Rdtase_CS"/>
</dbReference>
<dbReference type="GO" id="GO:0016020">
    <property type="term" value="C:membrane"/>
    <property type="evidence" value="ECO:0007669"/>
    <property type="project" value="TreeGrafter"/>
</dbReference>
<sequence length="300" mass="32528">MTIIAGQTVLLTGASRGIGTFIARALAKEKATIVGVSRSQEGLDKVSAEVKALGGKWISIPFDISKVEDLPILIQQINQLVGSIDILINNAGLEIYKKFQDYSIAEMQSVLTVNLMSAMELCRLLLPTMLRQRRGHIVNIASLAGKKGSPYDSIYSASKAGLLMWGDSLRQELADTGVKVSAICPGYISGEGMFADTGIPSPRLAGISTPADVANAVIRAIQQNQVEAIVNQDPVTAGMTKLLMALWQIFPRFGDTVYQWMGVAKLNQLRIENQMQIALRPSDNRSIVTAKLDARIKLTE</sequence>
<dbReference type="PRINTS" id="PR00080">
    <property type="entry name" value="SDRFAMILY"/>
</dbReference>
<evidence type="ECO:0000256" key="1">
    <source>
        <dbReference type="ARBA" id="ARBA00006484"/>
    </source>
</evidence>
<dbReference type="PANTHER" id="PTHR44196:SF1">
    <property type="entry name" value="DEHYDROGENASE_REDUCTASE SDR FAMILY MEMBER 7B"/>
    <property type="match status" value="1"/>
</dbReference>
<proteinExistence type="inferred from homology"/>
<dbReference type="InterPro" id="IPR002347">
    <property type="entry name" value="SDR_fam"/>
</dbReference>
<gene>
    <name evidence="4" type="ORF">A6770_21930</name>
</gene>
<evidence type="ECO:0000256" key="3">
    <source>
        <dbReference type="RuleBase" id="RU000363"/>
    </source>
</evidence>
<organism evidence="4 5">
    <name type="scientific">Nostoc minutum NIES-26</name>
    <dbReference type="NCBI Taxonomy" id="1844469"/>
    <lineage>
        <taxon>Bacteria</taxon>
        <taxon>Bacillati</taxon>
        <taxon>Cyanobacteriota</taxon>
        <taxon>Cyanophyceae</taxon>
        <taxon>Nostocales</taxon>
        <taxon>Nostocaceae</taxon>
        <taxon>Nostoc</taxon>
    </lineage>
</organism>
<accession>A0A367QZM8</accession>
<dbReference type="SUPFAM" id="SSF51735">
    <property type="entry name" value="NAD(P)-binding Rossmann-fold domains"/>
    <property type="match status" value="1"/>
</dbReference>
<dbReference type="Gene3D" id="3.40.50.720">
    <property type="entry name" value="NAD(P)-binding Rossmann-like Domain"/>
    <property type="match status" value="1"/>
</dbReference>
<keyword evidence="2" id="KW-0560">Oxidoreductase</keyword>
<dbReference type="EMBL" id="LXQD01000287">
    <property type="protein sequence ID" value="RCJ29615.1"/>
    <property type="molecule type" value="Genomic_DNA"/>
</dbReference>
<comment type="similarity">
    <text evidence="1 3">Belongs to the short-chain dehydrogenases/reductases (SDR) family.</text>
</comment>
<dbReference type="InterPro" id="IPR036291">
    <property type="entry name" value="NAD(P)-bd_dom_sf"/>
</dbReference>
<reference evidence="4" key="1">
    <citation type="submission" date="2016-04" db="EMBL/GenBank/DDBJ databases">
        <authorList>
            <person name="Tabuchi Yagui T.R."/>
        </authorList>
    </citation>
    <scope>NUCLEOTIDE SEQUENCE [LARGE SCALE GENOMIC DNA]</scope>
    <source>
        <strain evidence="4">NIES-26</strain>
    </source>
</reference>
<evidence type="ECO:0000313" key="5">
    <source>
        <dbReference type="Proteomes" id="UP000252107"/>
    </source>
</evidence>
<dbReference type="Proteomes" id="UP000252107">
    <property type="component" value="Unassembled WGS sequence"/>
</dbReference>
<dbReference type="PIRSF" id="PIRSF000126">
    <property type="entry name" value="11-beta-HSD1"/>
    <property type="match status" value="1"/>
</dbReference>
<dbReference type="PANTHER" id="PTHR44196">
    <property type="entry name" value="DEHYDROGENASE/REDUCTASE SDR FAMILY MEMBER 7B"/>
    <property type="match status" value="1"/>
</dbReference>
<evidence type="ECO:0000256" key="2">
    <source>
        <dbReference type="ARBA" id="ARBA00023002"/>
    </source>
</evidence>
<comment type="caution">
    <text evidence="4">The sequence shown here is derived from an EMBL/GenBank/DDBJ whole genome shotgun (WGS) entry which is preliminary data.</text>
</comment>
<dbReference type="Pfam" id="PF00106">
    <property type="entry name" value="adh_short"/>
    <property type="match status" value="1"/>
</dbReference>
<dbReference type="AlphaFoldDB" id="A0A367QZM8"/>
<evidence type="ECO:0000313" key="4">
    <source>
        <dbReference type="EMBL" id="RCJ29615.1"/>
    </source>
</evidence>
<keyword evidence="5" id="KW-1185">Reference proteome</keyword>
<name>A0A367QZM8_9NOSO</name>
<dbReference type="PRINTS" id="PR00081">
    <property type="entry name" value="GDHRDH"/>
</dbReference>
<protein>
    <submittedName>
        <fullName evidence="4">Ketoacyl reductase</fullName>
    </submittedName>
</protein>
<dbReference type="GO" id="GO:0016491">
    <property type="term" value="F:oxidoreductase activity"/>
    <property type="evidence" value="ECO:0007669"/>
    <property type="project" value="UniProtKB-KW"/>
</dbReference>
<dbReference type="PROSITE" id="PS00061">
    <property type="entry name" value="ADH_SHORT"/>
    <property type="match status" value="1"/>
</dbReference>